<dbReference type="STRING" id="1798377.A2872_01965"/>
<dbReference type="SUPFAM" id="SSF56519">
    <property type="entry name" value="Penicillin binding protein dimerisation domain"/>
    <property type="match status" value="1"/>
</dbReference>
<dbReference type="Gene3D" id="3.90.1310.10">
    <property type="entry name" value="Penicillin-binding protein 2a (Domain 2)"/>
    <property type="match status" value="1"/>
</dbReference>
<dbReference type="InterPro" id="IPR012338">
    <property type="entry name" value="Beta-lactam/transpept-like"/>
</dbReference>
<protein>
    <recommendedName>
        <fullName evidence="14">Penicillin-binding protein 2</fullName>
    </recommendedName>
</protein>
<dbReference type="PANTHER" id="PTHR30627">
    <property type="entry name" value="PEPTIDOGLYCAN D,D-TRANSPEPTIDASE"/>
    <property type="match status" value="1"/>
</dbReference>
<comment type="subcellular location">
    <subcellularLocation>
        <location evidence="2">Cell membrane</location>
    </subcellularLocation>
    <subcellularLocation>
        <location evidence="1">Membrane</location>
        <topology evidence="1">Single-pass membrane protein</topology>
    </subcellularLocation>
</comment>
<sequence length="517" mass="56002">MPGFRLTAVKLLAIGIFLILIGKVAALTVFSGSYYRDLSMGNRIKEIVVPANRGVIYDRFGEQLAINAPAFLAGDKIISKEEALLNKNAQAIAARRYLPGPATAHVLGYINLADRTGVSGLEFEYNEILSGTDGQELIETNAKGDKLKSLGVVKPVDGENLTTTLALNLQRLAFEKIRDYKGAVVASDPDTGEILVLVSSPSFDPNLLTYPRIGITDEEVDRVLNDKNQPFFDRAVGATYPPGSTFKIITAAAGLESGEITSGTRYEDTGVLVIGPYKFPNWKWLKSGGTDGSLDIVGAIQKSNDIFFYQLGGKIGIEKITDMAKHFGLNQKLGIDLPGEAGGIVPDEKWRSEFARAWYLGDTYHLAIGQADLLVTPLQVNFWTAVMANGGYLCQPYINKNKSPSCKSLNLKTETMNLIKQGMEAACKPGGTAWPLFGLKTQGEELTIHCKTGTAEFGDLKDRTHAWLTAYVDKTTAAKFNKGPIAITVLLEGAGEGSDVAAPVVRDLLKEWFEPGN</sequence>
<evidence type="ECO:0000313" key="13">
    <source>
        <dbReference type="Proteomes" id="UP000178681"/>
    </source>
</evidence>
<dbReference type="GO" id="GO:0005886">
    <property type="term" value="C:plasma membrane"/>
    <property type="evidence" value="ECO:0007669"/>
    <property type="project" value="UniProtKB-SubCell"/>
</dbReference>
<dbReference type="InterPro" id="IPR001460">
    <property type="entry name" value="PCN-bd_Tpept"/>
</dbReference>
<accession>A0A1F5Z5R1</accession>
<dbReference type="InterPro" id="IPR005311">
    <property type="entry name" value="PBP_dimer"/>
</dbReference>
<keyword evidence="6" id="KW-0573">Peptidoglycan synthesis</keyword>
<keyword evidence="5" id="KW-0133">Cell shape</keyword>
<dbReference type="GO" id="GO:0008658">
    <property type="term" value="F:penicillin binding"/>
    <property type="evidence" value="ECO:0007669"/>
    <property type="project" value="InterPro"/>
</dbReference>
<evidence type="ECO:0000259" key="11">
    <source>
        <dbReference type="Pfam" id="PF03717"/>
    </source>
</evidence>
<dbReference type="GO" id="GO:0071555">
    <property type="term" value="P:cell wall organization"/>
    <property type="evidence" value="ECO:0007669"/>
    <property type="project" value="UniProtKB-KW"/>
</dbReference>
<reference evidence="12 13" key="1">
    <citation type="journal article" date="2016" name="Nat. Commun.">
        <title>Thousands of microbial genomes shed light on interconnected biogeochemical processes in an aquifer system.</title>
        <authorList>
            <person name="Anantharaman K."/>
            <person name="Brown C.T."/>
            <person name="Hug L.A."/>
            <person name="Sharon I."/>
            <person name="Castelle C.J."/>
            <person name="Probst A.J."/>
            <person name="Thomas B.C."/>
            <person name="Singh A."/>
            <person name="Wilkins M.J."/>
            <person name="Karaoz U."/>
            <person name="Brodie E.L."/>
            <person name="Williams K.H."/>
            <person name="Hubbard S.S."/>
            <person name="Banfield J.F."/>
        </authorList>
    </citation>
    <scope>NUCLEOTIDE SEQUENCE [LARGE SCALE GENOMIC DNA]</scope>
</reference>
<organism evidence="12 13">
    <name type="scientific">Candidatus Gottesmanbacteria bacterium RIFCSPHIGHO2_01_FULL_42_12</name>
    <dbReference type="NCBI Taxonomy" id="1798377"/>
    <lineage>
        <taxon>Bacteria</taxon>
        <taxon>Candidatus Gottesmaniibacteriota</taxon>
    </lineage>
</organism>
<dbReference type="InterPro" id="IPR050515">
    <property type="entry name" value="Beta-lactam/transpept"/>
</dbReference>
<evidence type="ECO:0008006" key="14">
    <source>
        <dbReference type="Google" id="ProtNLM"/>
    </source>
</evidence>
<evidence type="ECO:0000259" key="10">
    <source>
        <dbReference type="Pfam" id="PF00905"/>
    </source>
</evidence>
<evidence type="ECO:0000256" key="5">
    <source>
        <dbReference type="ARBA" id="ARBA00022960"/>
    </source>
</evidence>
<evidence type="ECO:0000256" key="7">
    <source>
        <dbReference type="ARBA" id="ARBA00022989"/>
    </source>
</evidence>
<name>A0A1F5Z5R1_9BACT</name>
<dbReference type="Proteomes" id="UP000178681">
    <property type="component" value="Unassembled WGS sequence"/>
</dbReference>
<gene>
    <name evidence="12" type="ORF">A2872_01965</name>
</gene>
<dbReference type="Pfam" id="PF03717">
    <property type="entry name" value="PBP_dimer"/>
    <property type="match status" value="1"/>
</dbReference>
<feature type="domain" description="Penicillin-binding protein transpeptidase" evidence="10">
    <location>
        <begin position="182"/>
        <end position="510"/>
    </location>
</feature>
<evidence type="ECO:0000256" key="2">
    <source>
        <dbReference type="ARBA" id="ARBA00004236"/>
    </source>
</evidence>
<dbReference type="AlphaFoldDB" id="A0A1F5Z5R1"/>
<dbReference type="EMBL" id="MFJG01000003">
    <property type="protein sequence ID" value="OGG07705.1"/>
    <property type="molecule type" value="Genomic_DNA"/>
</dbReference>
<evidence type="ECO:0000256" key="8">
    <source>
        <dbReference type="ARBA" id="ARBA00023136"/>
    </source>
</evidence>
<keyword evidence="9" id="KW-0961">Cell wall biogenesis/degradation</keyword>
<evidence type="ECO:0000313" key="12">
    <source>
        <dbReference type="EMBL" id="OGG07705.1"/>
    </source>
</evidence>
<keyword evidence="4" id="KW-0812">Transmembrane</keyword>
<evidence type="ECO:0000256" key="6">
    <source>
        <dbReference type="ARBA" id="ARBA00022984"/>
    </source>
</evidence>
<dbReference type="SUPFAM" id="SSF56601">
    <property type="entry name" value="beta-lactamase/transpeptidase-like"/>
    <property type="match status" value="1"/>
</dbReference>
<dbReference type="InterPro" id="IPR036138">
    <property type="entry name" value="PBP_dimer_sf"/>
</dbReference>
<evidence type="ECO:0000256" key="1">
    <source>
        <dbReference type="ARBA" id="ARBA00004167"/>
    </source>
</evidence>
<keyword evidence="8" id="KW-0472">Membrane</keyword>
<keyword evidence="7" id="KW-1133">Transmembrane helix</keyword>
<dbReference type="Gene3D" id="3.40.710.10">
    <property type="entry name" value="DD-peptidase/beta-lactamase superfamily"/>
    <property type="match status" value="1"/>
</dbReference>
<comment type="caution">
    <text evidence="12">The sequence shown here is derived from an EMBL/GenBank/DDBJ whole genome shotgun (WGS) entry which is preliminary data.</text>
</comment>
<dbReference type="GO" id="GO:0071972">
    <property type="term" value="F:peptidoglycan L,D-transpeptidase activity"/>
    <property type="evidence" value="ECO:0007669"/>
    <property type="project" value="TreeGrafter"/>
</dbReference>
<proteinExistence type="predicted"/>
<feature type="domain" description="Penicillin-binding protein dimerisation" evidence="11">
    <location>
        <begin position="88"/>
        <end position="148"/>
    </location>
</feature>
<evidence type="ECO:0000256" key="3">
    <source>
        <dbReference type="ARBA" id="ARBA00022475"/>
    </source>
</evidence>
<keyword evidence="3" id="KW-1003">Cell membrane</keyword>
<dbReference type="Pfam" id="PF00905">
    <property type="entry name" value="Transpeptidase"/>
    <property type="match status" value="1"/>
</dbReference>
<dbReference type="GO" id="GO:0008360">
    <property type="term" value="P:regulation of cell shape"/>
    <property type="evidence" value="ECO:0007669"/>
    <property type="project" value="UniProtKB-KW"/>
</dbReference>
<evidence type="ECO:0000256" key="9">
    <source>
        <dbReference type="ARBA" id="ARBA00023316"/>
    </source>
</evidence>
<dbReference type="PANTHER" id="PTHR30627:SF2">
    <property type="entry name" value="PEPTIDOGLYCAN D,D-TRANSPEPTIDASE MRDA"/>
    <property type="match status" value="1"/>
</dbReference>
<evidence type="ECO:0000256" key="4">
    <source>
        <dbReference type="ARBA" id="ARBA00022692"/>
    </source>
</evidence>
<dbReference type="GO" id="GO:0009252">
    <property type="term" value="P:peptidoglycan biosynthetic process"/>
    <property type="evidence" value="ECO:0007669"/>
    <property type="project" value="UniProtKB-KW"/>
</dbReference>